<dbReference type="InterPro" id="IPR011989">
    <property type="entry name" value="ARM-like"/>
</dbReference>
<evidence type="ECO:0000256" key="6">
    <source>
        <dbReference type="SAM" id="MobiDB-lite"/>
    </source>
</evidence>
<keyword evidence="4 5" id="KW-0647">Proteasome</keyword>
<dbReference type="AlphaFoldDB" id="A0AAD9N4P8"/>
<feature type="region of interest" description="Disordered" evidence="6">
    <location>
        <begin position="844"/>
        <end position="901"/>
    </location>
</feature>
<sequence length="976" mass="108432">MRISITSSAGILSLLEEPEPEVKMFALKKLNDVVDVFWAEISEAVDKIEMLYEDVGFKHRNLAALVASKVYYHLGAFEESLTFALGADELFNVNDISEYIETIISKCIDHYTKLRVHNADAPEENVVPIDPRLEAIVDRMFQRCLDDKQYKQAVGVALETRRIDIFEKAILQSENVSGMLSYSQKVAMSLIQNRQFRNTILRVLVKLYLDLPVADFISVCQCLIFLDDPQAVAEILEKLLKENEHSVLIAYQIGFDLYESATQQFLHGVQVALRAVAPQPVATAAKKEGESKEVNKDDAEMETDDKNEGSQVRTPLSESDKLLQDRIDKLDGILGGDTTIALHLQFLIRNNKSDLQILKNTKDAVRNSVCHNSTVVANAYMHCGTTSDQFLRDNLEWLSRATNWAKFTATASLGVIHMGHEKEALNLMATYLPKESGPGSAYSEGGGLYALGMIHANHGKGIVEYLLQQLKDATTDVVRHGGCLGLGLAAMGTARQDIYEQLKFNLFQDDAVTGEAAGLAMGLVMLGTKSPSAIEDMVSYAQETQHEKILRGLAVGISLTMYGRLEEADALIDSLMHDKDPILRWSGMYTIAMAYCGTGNNKAIRNLLHVAVSDVNDDVRRAAVTSLGFLLFRTPEQCPSVVSLLSESYNPHVRYGAAMALGIACAGSGLKEALGLLEPMANDPVNYVRQGALIASALILVQHNEQTCSKMAHFRQLYAKVIGDKHEDVMSKFGAILAQGIIDGGGRNATINLQSRTGHTNMAGVVGCLVFCQYWYWYPLAHFLSLAFVPMTLIGLNASLQMPKLEFRSNAKPSQFAYPPPLEEKKDKNKEKVETAVLSITAKMKKKDSDKKKDEEKMEVDEEAPAEKEEEKIKKEDKAAEKKPEKKEEEEKKPEPNFEMLANPARIMKAQLRVIRVPENCRYTTLKDVTHGGILMMTDSKPDEKEDIIEPVAAGGPKMEEEEEPEPPEPFEWTED</sequence>
<evidence type="ECO:0000256" key="1">
    <source>
        <dbReference type="ARBA" id="ARBA00006308"/>
    </source>
</evidence>
<evidence type="ECO:0000313" key="9">
    <source>
        <dbReference type="EMBL" id="KAK2156640.1"/>
    </source>
</evidence>
<feature type="domain" description="26S proteasome non-ATPase regulatory subunit 1/RPN2 N-terminal" evidence="8">
    <location>
        <begin position="6"/>
        <end position="351"/>
    </location>
</feature>
<gene>
    <name evidence="9" type="ORF">LSH36_208g02074</name>
</gene>
<dbReference type="GO" id="GO:0034515">
    <property type="term" value="C:proteasome storage granule"/>
    <property type="evidence" value="ECO:0007669"/>
    <property type="project" value="TreeGrafter"/>
</dbReference>
<proteinExistence type="inferred from homology"/>
<organism evidence="9 10">
    <name type="scientific">Paralvinella palmiformis</name>
    <dbReference type="NCBI Taxonomy" id="53620"/>
    <lineage>
        <taxon>Eukaryota</taxon>
        <taxon>Metazoa</taxon>
        <taxon>Spiralia</taxon>
        <taxon>Lophotrochozoa</taxon>
        <taxon>Annelida</taxon>
        <taxon>Polychaeta</taxon>
        <taxon>Sedentaria</taxon>
        <taxon>Canalipalpata</taxon>
        <taxon>Terebellida</taxon>
        <taxon>Terebelliformia</taxon>
        <taxon>Alvinellidae</taxon>
        <taxon>Paralvinella</taxon>
    </lineage>
</organism>
<feature type="compositionally biased region" description="Basic and acidic residues" evidence="6">
    <location>
        <begin position="285"/>
        <end position="308"/>
    </location>
</feature>
<keyword evidence="3" id="KW-0677">Repeat</keyword>
<dbReference type="Proteomes" id="UP001208570">
    <property type="component" value="Unassembled WGS sequence"/>
</dbReference>
<dbReference type="PIRSF" id="PIRSF015947">
    <property type="entry name" value="26S_Psome_Rpn2"/>
    <property type="match status" value="1"/>
</dbReference>
<evidence type="ECO:0000256" key="3">
    <source>
        <dbReference type="ARBA" id="ARBA00022737"/>
    </source>
</evidence>
<feature type="region of interest" description="Disordered" evidence="6">
    <location>
        <begin position="952"/>
        <end position="976"/>
    </location>
</feature>
<dbReference type="EMBL" id="JAODUP010000208">
    <property type="protein sequence ID" value="KAK2156640.1"/>
    <property type="molecule type" value="Genomic_DNA"/>
</dbReference>
<feature type="compositionally biased region" description="Basic and acidic residues" evidence="6">
    <location>
        <begin position="847"/>
        <end position="856"/>
    </location>
</feature>
<dbReference type="GO" id="GO:0043161">
    <property type="term" value="P:proteasome-mediated ubiquitin-dependent protein catabolic process"/>
    <property type="evidence" value="ECO:0007669"/>
    <property type="project" value="TreeGrafter"/>
</dbReference>
<dbReference type="GO" id="GO:0042176">
    <property type="term" value="P:regulation of protein catabolic process"/>
    <property type="evidence" value="ECO:0007669"/>
    <property type="project" value="UniProtKB-UniRule"/>
</dbReference>
<dbReference type="InterPro" id="IPR048570">
    <property type="entry name" value="PSMD1_RPN2_N"/>
</dbReference>
<feature type="compositionally biased region" description="Acidic residues" evidence="6">
    <location>
        <begin position="960"/>
        <end position="976"/>
    </location>
</feature>
<dbReference type="SUPFAM" id="SSF48371">
    <property type="entry name" value="ARM repeat"/>
    <property type="match status" value="1"/>
</dbReference>
<comment type="subunit">
    <text evidence="5">Component of the 19S proteasome regulatory particle complex. The 26S proteasome consists of a 20S core particle (CP) and two 19S regulatory subunits (RP).</text>
</comment>
<dbReference type="PANTHER" id="PTHR10943:SF2">
    <property type="entry name" value="26S PROTEASOME NON-ATPASE REGULATORY SUBUNIT 1"/>
    <property type="match status" value="1"/>
</dbReference>
<evidence type="ECO:0000313" key="10">
    <source>
        <dbReference type="Proteomes" id="UP001208570"/>
    </source>
</evidence>
<name>A0AAD9N4P8_9ANNE</name>
<dbReference type="FunFam" id="1.25.10.10:FF:000017">
    <property type="entry name" value="26S proteasome non-ATPase regulatory subunit 1"/>
    <property type="match status" value="1"/>
</dbReference>
<dbReference type="InterPro" id="IPR016642">
    <property type="entry name" value="26S_Psome_Rpn2"/>
</dbReference>
<reference evidence="9" key="1">
    <citation type="journal article" date="2023" name="Mol. Biol. Evol.">
        <title>Third-Generation Sequencing Reveals the Adaptive Role of the Epigenome in Three Deep-Sea Polychaetes.</title>
        <authorList>
            <person name="Perez M."/>
            <person name="Aroh O."/>
            <person name="Sun Y."/>
            <person name="Lan Y."/>
            <person name="Juniper S.K."/>
            <person name="Young C.R."/>
            <person name="Angers B."/>
            <person name="Qian P.Y."/>
        </authorList>
    </citation>
    <scope>NUCLEOTIDE SEQUENCE</scope>
    <source>
        <strain evidence="9">P08H-3</strain>
    </source>
</reference>
<dbReference type="GO" id="GO:0008540">
    <property type="term" value="C:proteasome regulatory particle, base subcomplex"/>
    <property type="evidence" value="ECO:0007669"/>
    <property type="project" value="UniProtKB-UniRule"/>
</dbReference>
<accession>A0AAD9N4P8</accession>
<feature type="domain" description="26S proteasome regulatory subunit RPN2 C-terminal" evidence="7">
    <location>
        <begin position="792"/>
        <end position="949"/>
    </location>
</feature>
<dbReference type="GO" id="GO:0005634">
    <property type="term" value="C:nucleus"/>
    <property type="evidence" value="ECO:0007669"/>
    <property type="project" value="TreeGrafter"/>
</dbReference>
<dbReference type="InterPro" id="IPR040623">
    <property type="entry name" value="RPN2_C"/>
</dbReference>
<dbReference type="Pfam" id="PF21505">
    <property type="entry name" value="RPN2_N"/>
    <property type="match status" value="1"/>
</dbReference>
<evidence type="ECO:0000256" key="4">
    <source>
        <dbReference type="ARBA" id="ARBA00022942"/>
    </source>
</evidence>
<protein>
    <recommendedName>
        <fullName evidence="2 5">26S proteasome non-ATPase regulatory subunit 1</fullName>
    </recommendedName>
</protein>
<dbReference type="Pfam" id="PF13646">
    <property type="entry name" value="HEAT_2"/>
    <property type="match status" value="1"/>
</dbReference>
<dbReference type="InterPro" id="IPR016024">
    <property type="entry name" value="ARM-type_fold"/>
</dbReference>
<dbReference type="InterPro" id="IPR002015">
    <property type="entry name" value="Proteasome/cyclosome_rpt"/>
</dbReference>
<evidence type="ECO:0000259" key="7">
    <source>
        <dbReference type="Pfam" id="PF18004"/>
    </source>
</evidence>
<comment type="similarity">
    <text evidence="1 5">Belongs to the proteasome subunit S1 family.</text>
</comment>
<dbReference type="Pfam" id="PF18004">
    <property type="entry name" value="RPN2_C"/>
    <property type="match status" value="1"/>
</dbReference>
<dbReference type="Gene3D" id="1.25.10.10">
    <property type="entry name" value="Leucine-rich Repeat Variant"/>
    <property type="match status" value="1"/>
</dbReference>
<feature type="region of interest" description="Disordered" evidence="6">
    <location>
        <begin position="284"/>
        <end position="317"/>
    </location>
</feature>
<keyword evidence="10" id="KW-1185">Reference proteome</keyword>
<evidence type="ECO:0000259" key="8">
    <source>
        <dbReference type="Pfam" id="PF21505"/>
    </source>
</evidence>
<dbReference type="PANTHER" id="PTHR10943">
    <property type="entry name" value="26S PROTEASOME NON-ATPASE REGULATORY SUBUNIT"/>
    <property type="match status" value="1"/>
</dbReference>
<comment type="function">
    <text evidence="5">Component of the 26S proteasome, a multiprotein complex involved in the ATP-dependent degradation of ubiquitinated proteins. This complex plays a key role in the maintenance of protein homeostasis by removing misfolded or damaged proteins, which could impair cellular functions, and by removing proteins whose functions are no longer required. Therefore, the proteasome participates in numerous cellular processes, including cell cycle progression, apoptosis, or DNA damage repair.</text>
</comment>
<evidence type="ECO:0000256" key="2">
    <source>
        <dbReference type="ARBA" id="ARBA00014929"/>
    </source>
</evidence>
<feature type="compositionally biased region" description="Basic and acidic residues" evidence="6">
    <location>
        <begin position="865"/>
        <end position="896"/>
    </location>
</feature>
<dbReference type="Pfam" id="PF01851">
    <property type="entry name" value="PC_rep"/>
    <property type="match status" value="4"/>
</dbReference>
<evidence type="ECO:0000256" key="5">
    <source>
        <dbReference type="PIRNR" id="PIRNR015947"/>
    </source>
</evidence>
<comment type="caution">
    <text evidence="9">The sequence shown here is derived from an EMBL/GenBank/DDBJ whole genome shotgun (WGS) entry which is preliminary data.</text>
</comment>
<dbReference type="GO" id="GO:0030234">
    <property type="term" value="F:enzyme regulator activity"/>
    <property type="evidence" value="ECO:0007669"/>
    <property type="project" value="UniProtKB-UniRule"/>
</dbReference>